<dbReference type="GO" id="GO:0008408">
    <property type="term" value="F:3'-5' exonuclease activity"/>
    <property type="evidence" value="ECO:0007669"/>
    <property type="project" value="TreeGrafter"/>
</dbReference>
<dbReference type="CDD" id="cd06127">
    <property type="entry name" value="DEDDh"/>
    <property type="match status" value="1"/>
</dbReference>
<reference evidence="5 6" key="1">
    <citation type="submission" date="2012-02" db="EMBL/GenBank/DDBJ databases">
        <title>Complete sequence of chromosome of Singulisphaera acidiphila DSM 18658.</title>
        <authorList>
            <consortium name="US DOE Joint Genome Institute (JGI-PGF)"/>
            <person name="Lucas S."/>
            <person name="Copeland A."/>
            <person name="Lapidus A."/>
            <person name="Glavina del Rio T."/>
            <person name="Dalin E."/>
            <person name="Tice H."/>
            <person name="Bruce D."/>
            <person name="Goodwin L."/>
            <person name="Pitluck S."/>
            <person name="Peters L."/>
            <person name="Ovchinnikova G."/>
            <person name="Chertkov O."/>
            <person name="Kyrpides N."/>
            <person name="Mavromatis K."/>
            <person name="Ivanova N."/>
            <person name="Brettin T."/>
            <person name="Detter J.C."/>
            <person name="Han C."/>
            <person name="Larimer F."/>
            <person name="Land M."/>
            <person name="Hauser L."/>
            <person name="Markowitz V."/>
            <person name="Cheng J.-F."/>
            <person name="Hugenholtz P."/>
            <person name="Woyke T."/>
            <person name="Wu D."/>
            <person name="Tindall B."/>
            <person name="Pomrenke H."/>
            <person name="Brambilla E."/>
            <person name="Klenk H.-P."/>
            <person name="Eisen J.A."/>
        </authorList>
    </citation>
    <scope>NUCLEOTIDE SEQUENCE [LARGE SCALE GENOMIC DNA]</scope>
    <source>
        <strain evidence="6">ATCC BAA-1392 / DSM 18658 / VKM B-2454 / MOB10</strain>
    </source>
</reference>
<dbReference type="SMART" id="SM00479">
    <property type="entry name" value="EXOIII"/>
    <property type="match status" value="1"/>
</dbReference>
<dbReference type="InterPro" id="IPR013520">
    <property type="entry name" value="Ribonucl_H"/>
</dbReference>
<sequence>MPCRPSGVLHQIIHETPIAVLDFETTGLTPGFDRVVEVSVVRVDPGSPPRLMLDTLINPDRRMAATEVHGITDQAVADAPRFKDVADDLLHALSGCVLAAHNVYFDLRFLRFELDRLGLFQEVPHLCTMHSRPLLGLKACGLDDACKADQIAFTPTHSSRSDSTAAALLWMRYRDAFKDRRVLTFHDLTKLGKKYKFFSSFECGPLTSTRKAKKRSTSLKPRMPLEPEYERTFGAIG</sequence>
<name>L0D791_SINAD</name>
<dbReference type="AlphaFoldDB" id="L0D791"/>
<evidence type="ECO:0000256" key="2">
    <source>
        <dbReference type="ARBA" id="ARBA00022801"/>
    </source>
</evidence>
<keyword evidence="1" id="KW-0540">Nuclease</keyword>
<keyword evidence="2" id="KW-0378">Hydrolase</keyword>
<dbReference type="Proteomes" id="UP000010798">
    <property type="component" value="Chromosome"/>
</dbReference>
<proteinExistence type="predicted"/>
<keyword evidence="6" id="KW-1185">Reference proteome</keyword>
<accession>L0D791</accession>
<evidence type="ECO:0000313" key="6">
    <source>
        <dbReference type="Proteomes" id="UP000010798"/>
    </source>
</evidence>
<dbReference type="GO" id="GO:0003676">
    <property type="term" value="F:nucleic acid binding"/>
    <property type="evidence" value="ECO:0007669"/>
    <property type="project" value="InterPro"/>
</dbReference>
<keyword evidence="3" id="KW-0269">Exonuclease</keyword>
<dbReference type="GO" id="GO:0005829">
    <property type="term" value="C:cytosol"/>
    <property type="evidence" value="ECO:0007669"/>
    <property type="project" value="TreeGrafter"/>
</dbReference>
<protein>
    <submittedName>
        <fullName evidence="5">DNA polymerase III, alpha subunit (Gram-positive type)</fullName>
    </submittedName>
</protein>
<evidence type="ECO:0000256" key="1">
    <source>
        <dbReference type="ARBA" id="ARBA00022722"/>
    </source>
</evidence>
<feature type="domain" description="Exonuclease" evidence="4">
    <location>
        <begin position="17"/>
        <end position="179"/>
    </location>
</feature>
<dbReference type="Pfam" id="PF00929">
    <property type="entry name" value="RNase_T"/>
    <property type="match status" value="1"/>
</dbReference>
<dbReference type="OrthoDB" id="3197455at2"/>
<dbReference type="InterPro" id="IPR012337">
    <property type="entry name" value="RNaseH-like_sf"/>
</dbReference>
<gene>
    <name evidence="5" type="ordered locus">Sinac_0862</name>
</gene>
<dbReference type="PANTHER" id="PTHR30231">
    <property type="entry name" value="DNA POLYMERASE III SUBUNIT EPSILON"/>
    <property type="match status" value="1"/>
</dbReference>
<dbReference type="STRING" id="886293.Sinac_0862"/>
<dbReference type="InterPro" id="IPR036397">
    <property type="entry name" value="RNaseH_sf"/>
</dbReference>
<dbReference type="RefSeq" id="WP_015244448.1">
    <property type="nucleotide sequence ID" value="NC_019892.1"/>
</dbReference>
<dbReference type="SUPFAM" id="SSF53098">
    <property type="entry name" value="Ribonuclease H-like"/>
    <property type="match status" value="1"/>
</dbReference>
<dbReference type="PANTHER" id="PTHR30231:SF4">
    <property type="entry name" value="PROTEIN NEN2"/>
    <property type="match status" value="1"/>
</dbReference>
<evidence type="ECO:0000256" key="3">
    <source>
        <dbReference type="ARBA" id="ARBA00022839"/>
    </source>
</evidence>
<evidence type="ECO:0000313" key="5">
    <source>
        <dbReference type="EMBL" id="AGA25269.1"/>
    </source>
</evidence>
<evidence type="ECO:0000259" key="4">
    <source>
        <dbReference type="SMART" id="SM00479"/>
    </source>
</evidence>
<dbReference type="EMBL" id="CP003364">
    <property type="protein sequence ID" value="AGA25269.1"/>
    <property type="molecule type" value="Genomic_DNA"/>
</dbReference>
<dbReference type="eggNOG" id="COG0847">
    <property type="taxonomic scope" value="Bacteria"/>
</dbReference>
<dbReference type="HOGENOM" id="CLU_1170031_0_0_0"/>
<organism evidence="5 6">
    <name type="scientific">Singulisphaera acidiphila (strain ATCC BAA-1392 / DSM 18658 / VKM B-2454 / MOB10)</name>
    <dbReference type="NCBI Taxonomy" id="886293"/>
    <lineage>
        <taxon>Bacteria</taxon>
        <taxon>Pseudomonadati</taxon>
        <taxon>Planctomycetota</taxon>
        <taxon>Planctomycetia</taxon>
        <taxon>Isosphaerales</taxon>
        <taxon>Isosphaeraceae</taxon>
        <taxon>Singulisphaera</taxon>
    </lineage>
</organism>
<dbReference type="KEGG" id="saci:Sinac_0862"/>
<dbReference type="GO" id="GO:0006259">
    <property type="term" value="P:DNA metabolic process"/>
    <property type="evidence" value="ECO:0007669"/>
    <property type="project" value="UniProtKB-ARBA"/>
</dbReference>
<dbReference type="Gene3D" id="3.30.420.10">
    <property type="entry name" value="Ribonuclease H-like superfamily/Ribonuclease H"/>
    <property type="match status" value="1"/>
</dbReference>